<dbReference type="EMBL" id="CABFOC020000063">
    <property type="protein sequence ID" value="CAH0056186.1"/>
    <property type="molecule type" value="Genomic_DNA"/>
</dbReference>
<keyword evidence="2" id="KW-0539">Nucleus</keyword>
<keyword evidence="6" id="KW-1185">Reference proteome</keyword>
<feature type="region of interest" description="Disordered" evidence="3">
    <location>
        <begin position="179"/>
        <end position="203"/>
    </location>
</feature>
<evidence type="ECO:0000256" key="1">
    <source>
        <dbReference type="ARBA" id="ARBA00004123"/>
    </source>
</evidence>
<feature type="compositionally biased region" description="Basic and acidic residues" evidence="3">
    <location>
        <begin position="91"/>
        <end position="113"/>
    </location>
</feature>
<sequence>MSTGSAIALKLPRRRPVHKSSTGCKRCRLRKCLLPQIKCDERRPSCTQCDDKRFECPGYPSRPLLRWSTKHEVFDPQKANTSVTESTNLACKERDAEHSGKTSLDQDKRDHTDNSSGYGGQYGDIISVDPHLSNLEYGIRMHEQIFPSDDVIPITLHTSPPNADGETFVDVWNSEVHPTTVERRDAEVPSGEDEEVLSDCSLSPASSLTSLGAPLTELEHVQQQTAPVMLETAGEESDENTSKPASPPFDDIASPFISNDTQPFRTPSPPFCHEPSGALVELVPFYFNVVCHILSTFDSEQNVFRTFVSKKWQDSSIMFYTIQSLAAAKLVWFMPEMRTRSLEFRSLALNDLQERVSTAQYWDTELLFIVLLLGVSSSWFDIGDLGIPHLEAVQHAVLNGKVQFSDDFDAIGFFQNALIYWEMVSCAVSNKVTYHEYEKMRPKEIEEPRPVPLAAKDRAQRSPSRMVPHPWTGVASEPQAIFTRISRQIHALRSSTSASPVGGQNLDKPGDFLEAIRQLDQSIWAYELPKLHSISNIGDPNTPAIHHLLLAEAYMYANIYQLYRIFPNVRRKRVKWMRELIATQKPYDQTPWAASQVRSWAVMLQQEDGTEKWLRFLGRNVIIRLEQIQTNSGTSCVQALLLLVAATSLSLSSGETEEEAAAGLGEQQQEYFMEDKDDILRARQFVLDRLEFLSMTNLSAPIQYVRSIVLEIFKRLDVGADIFWMDVLHSMGLLTIIG</sequence>
<feature type="compositionally biased region" description="Polar residues" evidence="3">
    <location>
        <begin position="78"/>
        <end position="89"/>
    </location>
</feature>
<gene>
    <name evidence="5" type="ORF">CSOL1703_00006123</name>
</gene>
<dbReference type="CDD" id="cd00067">
    <property type="entry name" value="GAL4"/>
    <property type="match status" value="1"/>
</dbReference>
<evidence type="ECO:0000256" key="3">
    <source>
        <dbReference type="SAM" id="MobiDB-lite"/>
    </source>
</evidence>
<dbReference type="GO" id="GO:0005634">
    <property type="term" value="C:nucleus"/>
    <property type="evidence" value="ECO:0007669"/>
    <property type="project" value="UniProtKB-SubCell"/>
</dbReference>
<dbReference type="InterPro" id="IPR001138">
    <property type="entry name" value="Zn2Cys6_DnaBD"/>
</dbReference>
<dbReference type="GO" id="GO:0008270">
    <property type="term" value="F:zinc ion binding"/>
    <property type="evidence" value="ECO:0007669"/>
    <property type="project" value="InterPro"/>
</dbReference>
<dbReference type="GO" id="GO:0045944">
    <property type="term" value="P:positive regulation of transcription by RNA polymerase II"/>
    <property type="evidence" value="ECO:0007669"/>
    <property type="project" value="TreeGrafter"/>
</dbReference>
<dbReference type="InterPro" id="IPR036864">
    <property type="entry name" value="Zn2-C6_fun-type_DNA-bd_sf"/>
</dbReference>
<feature type="region of interest" description="Disordered" evidence="3">
    <location>
        <begin position="78"/>
        <end position="123"/>
    </location>
</feature>
<evidence type="ECO:0000259" key="4">
    <source>
        <dbReference type="Pfam" id="PF00172"/>
    </source>
</evidence>
<dbReference type="OrthoDB" id="10054429at2759"/>
<dbReference type="Pfam" id="PF11951">
    <property type="entry name" value="Fungal_trans_2"/>
    <property type="match status" value="1"/>
</dbReference>
<dbReference type="Proteomes" id="UP000775872">
    <property type="component" value="Unassembled WGS sequence"/>
</dbReference>
<dbReference type="GO" id="GO:0000976">
    <property type="term" value="F:transcription cis-regulatory region binding"/>
    <property type="evidence" value="ECO:0007669"/>
    <property type="project" value="TreeGrafter"/>
</dbReference>
<evidence type="ECO:0000256" key="2">
    <source>
        <dbReference type="ARBA" id="ARBA00023242"/>
    </source>
</evidence>
<comment type="caution">
    <text evidence="5">The sequence shown here is derived from an EMBL/GenBank/DDBJ whole genome shotgun (WGS) entry which is preliminary data.</text>
</comment>
<comment type="subcellular location">
    <subcellularLocation>
        <location evidence="1">Nucleus</location>
    </subcellularLocation>
</comment>
<feature type="domain" description="Zn(2)-C6 fungal-type" evidence="4">
    <location>
        <begin position="22"/>
        <end position="61"/>
    </location>
</feature>
<feature type="region of interest" description="Disordered" evidence="3">
    <location>
        <begin position="232"/>
        <end position="258"/>
    </location>
</feature>
<reference evidence="6" key="1">
    <citation type="submission" date="2019-06" db="EMBL/GenBank/DDBJ databases">
        <authorList>
            <person name="Broberg M."/>
        </authorList>
    </citation>
    <scope>NUCLEOTIDE SEQUENCE [LARGE SCALE GENOMIC DNA]</scope>
</reference>
<dbReference type="PANTHER" id="PTHR37534">
    <property type="entry name" value="TRANSCRIPTIONAL ACTIVATOR PROTEIN UGA3"/>
    <property type="match status" value="1"/>
</dbReference>
<dbReference type="AlphaFoldDB" id="A0A9N9ZIL1"/>
<evidence type="ECO:0000313" key="6">
    <source>
        <dbReference type="Proteomes" id="UP000775872"/>
    </source>
</evidence>
<accession>A0A9N9ZIL1</accession>
<name>A0A9N9ZIL1_9HYPO</name>
<proteinExistence type="predicted"/>
<organism evidence="5 6">
    <name type="scientific">Clonostachys solani</name>
    <dbReference type="NCBI Taxonomy" id="160281"/>
    <lineage>
        <taxon>Eukaryota</taxon>
        <taxon>Fungi</taxon>
        <taxon>Dikarya</taxon>
        <taxon>Ascomycota</taxon>
        <taxon>Pezizomycotina</taxon>
        <taxon>Sordariomycetes</taxon>
        <taxon>Hypocreomycetidae</taxon>
        <taxon>Hypocreales</taxon>
        <taxon>Bionectriaceae</taxon>
        <taxon>Clonostachys</taxon>
    </lineage>
</organism>
<dbReference type="Gene3D" id="4.10.240.10">
    <property type="entry name" value="Zn(2)-C6 fungal-type DNA-binding domain"/>
    <property type="match status" value="1"/>
</dbReference>
<reference evidence="5 6" key="2">
    <citation type="submission" date="2021-10" db="EMBL/GenBank/DDBJ databases">
        <authorList>
            <person name="Piombo E."/>
        </authorList>
    </citation>
    <scope>NUCLEOTIDE SEQUENCE [LARGE SCALE GENOMIC DNA]</scope>
</reference>
<dbReference type="Pfam" id="PF00172">
    <property type="entry name" value="Zn_clus"/>
    <property type="match status" value="1"/>
</dbReference>
<dbReference type="PANTHER" id="PTHR37534:SF11">
    <property type="entry name" value="ZN(II)2CYS6 TRANSCRIPTION FACTOR (EUROFUNG)"/>
    <property type="match status" value="1"/>
</dbReference>
<evidence type="ECO:0000313" key="5">
    <source>
        <dbReference type="EMBL" id="CAH0056186.1"/>
    </source>
</evidence>
<dbReference type="GO" id="GO:0000981">
    <property type="term" value="F:DNA-binding transcription factor activity, RNA polymerase II-specific"/>
    <property type="evidence" value="ECO:0007669"/>
    <property type="project" value="InterPro"/>
</dbReference>
<dbReference type="InterPro" id="IPR021858">
    <property type="entry name" value="Fun_TF"/>
</dbReference>
<protein>
    <recommendedName>
        <fullName evidence="4">Zn(2)-C6 fungal-type domain-containing protein</fullName>
    </recommendedName>
</protein>